<dbReference type="InterPro" id="IPR000064">
    <property type="entry name" value="NLP_P60_dom"/>
</dbReference>
<accession>A0ABP8Q157</accession>
<evidence type="ECO:0000256" key="5">
    <source>
        <dbReference type="SAM" id="Coils"/>
    </source>
</evidence>
<feature type="coiled-coil region" evidence="5">
    <location>
        <begin position="45"/>
        <end position="79"/>
    </location>
</feature>
<dbReference type="PANTHER" id="PTHR47053:SF1">
    <property type="entry name" value="MUREIN DD-ENDOPEPTIDASE MEPH-RELATED"/>
    <property type="match status" value="1"/>
</dbReference>
<keyword evidence="4" id="KW-0788">Thiol protease</keyword>
<dbReference type="Pfam" id="PF00877">
    <property type="entry name" value="NLPC_P60"/>
    <property type="match status" value="1"/>
</dbReference>
<comment type="similarity">
    <text evidence="1">Belongs to the peptidase C40 family.</text>
</comment>
<dbReference type="SUPFAM" id="SSF54001">
    <property type="entry name" value="Cysteine proteinases"/>
    <property type="match status" value="1"/>
</dbReference>
<evidence type="ECO:0000256" key="2">
    <source>
        <dbReference type="ARBA" id="ARBA00022670"/>
    </source>
</evidence>
<feature type="domain" description="NlpC/P60" evidence="6">
    <location>
        <begin position="217"/>
        <end position="333"/>
    </location>
</feature>
<evidence type="ECO:0000259" key="6">
    <source>
        <dbReference type="PROSITE" id="PS51935"/>
    </source>
</evidence>
<keyword evidence="5" id="KW-0175">Coiled coil</keyword>
<keyword evidence="3" id="KW-0378">Hydrolase</keyword>
<comment type="caution">
    <text evidence="7">The sequence shown here is derived from an EMBL/GenBank/DDBJ whole genome shotgun (WGS) entry which is preliminary data.</text>
</comment>
<dbReference type="PANTHER" id="PTHR47053">
    <property type="entry name" value="MUREIN DD-ENDOPEPTIDASE MEPH-RELATED"/>
    <property type="match status" value="1"/>
</dbReference>
<dbReference type="InterPro" id="IPR038765">
    <property type="entry name" value="Papain-like_cys_pep_sf"/>
</dbReference>
<evidence type="ECO:0000313" key="8">
    <source>
        <dbReference type="Proteomes" id="UP001500503"/>
    </source>
</evidence>
<keyword evidence="8" id="KW-1185">Reference proteome</keyword>
<evidence type="ECO:0000313" key="7">
    <source>
        <dbReference type="EMBL" id="GAA4494697.1"/>
    </source>
</evidence>
<sequence length="333" mass="36423">MEPSRTAKAHHRPHRSRNTVVAGILLTGGLILPSPAAEAKPAPRIDALRQQADQLNTQLEQLTEQYDGLRVRLRQAQRASTIAKATSQRETKALKAIQQRVGRLAALRYMHSAPDEAPALFSAKDPQALLDQAATLHFFTQQDDTQVRQLTQAIQNAERAWQNARDRASRSALLKAQLAQKKATIGKTLDKLRRPLLKDAVERAERGESVPEIPGGSTKAIGAVRAALTQLGVPYVWGGATPGKGFDCSGLTMWAYKQVGVNLPHYGGDQWNAGVHVSRSQLQPGDLVFFYSDIHHMGMYLGDGKFIHAPHTGDHVRVADLATRPFAGAVRIV</sequence>
<reference evidence="8" key="1">
    <citation type="journal article" date="2019" name="Int. J. Syst. Evol. Microbiol.">
        <title>The Global Catalogue of Microorganisms (GCM) 10K type strain sequencing project: providing services to taxonomists for standard genome sequencing and annotation.</title>
        <authorList>
            <consortium name="The Broad Institute Genomics Platform"/>
            <consortium name="The Broad Institute Genome Sequencing Center for Infectious Disease"/>
            <person name="Wu L."/>
            <person name="Ma J."/>
        </authorList>
    </citation>
    <scope>NUCLEOTIDE SEQUENCE [LARGE SCALE GENOMIC DNA]</scope>
    <source>
        <strain evidence="8">JCM 17933</strain>
    </source>
</reference>
<dbReference type="InterPro" id="IPR051202">
    <property type="entry name" value="Peptidase_C40"/>
</dbReference>
<evidence type="ECO:0000256" key="1">
    <source>
        <dbReference type="ARBA" id="ARBA00007074"/>
    </source>
</evidence>
<dbReference type="Gene3D" id="3.90.1720.10">
    <property type="entry name" value="endopeptidase domain like (from Nostoc punctiforme)"/>
    <property type="match status" value="1"/>
</dbReference>
<protein>
    <submittedName>
        <fullName evidence="7">C40 family peptidase</fullName>
    </submittedName>
</protein>
<dbReference type="Proteomes" id="UP001500503">
    <property type="component" value="Unassembled WGS sequence"/>
</dbReference>
<gene>
    <name evidence="7" type="ORF">GCM10023191_034310</name>
</gene>
<name>A0ABP8Q157_9ACTN</name>
<keyword evidence="2" id="KW-0645">Protease</keyword>
<evidence type="ECO:0000256" key="4">
    <source>
        <dbReference type="ARBA" id="ARBA00022807"/>
    </source>
</evidence>
<proteinExistence type="inferred from homology"/>
<organism evidence="7 8">
    <name type="scientific">Actinoallomurus oryzae</name>
    <dbReference type="NCBI Taxonomy" id="502180"/>
    <lineage>
        <taxon>Bacteria</taxon>
        <taxon>Bacillati</taxon>
        <taxon>Actinomycetota</taxon>
        <taxon>Actinomycetes</taxon>
        <taxon>Streptosporangiales</taxon>
        <taxon>Thermomonosporaceae</taxon>
        <taxon>Actinoallomurus</taxon>
    </lineage>
</organism>
<dbReference type="EMBL" id="BAABHF010000019">
    <property type="protein sequence ID" value="GAA4494697.1"/>
    <property type="molecule type" value="Genomic_DNA"/>
</dbReference>
<dbReference type="PROSITE" id="PS51935">
    <property type="entry name" value="NLPC_P60"/>
    <property type="match status" value="1"/>
</dbReference>
<evidence type="ECO:0000256" key="3">
    <source>
        <dbReference type="ARBA" id="ARBA00022801"/>
    </source>
</evidence>